<sequence>MTDKTALPSLFADDEPITGQAGTAHDETETVLKTAIELPSDRCPAATLRPAKRVMLAFHRAQKTTLAG</sequence>
<dbReference type="Proteomes" id="UP001082899">
    <property type="component" value="Unassembled WGS sequence"/>
</dbReference>
<comment type="caution">
    <text evidence="2">The sequence shown here is derived from an EMBL/GenBank/DDBJ whole genome shotgun (WGS) entry which is preliminary data.</text>
</comment>
<evidence type="ECO:0000313" key="3">
    <source>
        <dbReference type="Proteomes" id="UP001082899"/>
    </source>
</evidence>
<proteinExistence type="predicted"/>
<name>A0ABT3ZIT7_9BURK</name>
<feature type="region of interest" description="Disordered" evidence="1">
    <location>
        <begin position="1"/>
        <end position="26"/>
    </location>
</feature>
<evidence type="ECO:0000313" key="2">
    <source>
        <dbReference type="EMBL" id="MCY0386444.1"/>
    </source>
</evidence>
<organism evidence="2 3">
    <name type="scientific">Robbsia betulipollinis</name>
    <dbReference type="NCBI Taxonomy" id="2981849"/>
    <lineage>
        <taxon>Bacteria</taxon>
        <taxon>Pseudomonadati</taxon>
        <taxon>Pseudomonadota</taxon>
        <taxon>Betaproteobacteria</taxon>
        <taxon>Burkholderiales</taxon>
        <taxon>Burkholderiaceae</taxon>
        <taxon>Robbsia</taxon>
    </lineage>
</organism>
<evidence type="ECO:0000256" key="1">
    <source>
        <dbReference type="SAM" id="MobiDB-lite"/>
    </source>
</evidence>
<protein>
    <submittedName>
        <fullName evidence="2">Uncharacterized protein</fullName>
    </submittedName>
</protein>
<accession>A0ABT3ZIT7</accession>
<dbReference type="EMBL" id="JAPMXC010000001">
    <property type="protein sequence ID" value="MCY0386444.1"/>
    <property type="molecule type" value="Genomic_DNA"/>
</dbReference>
<reference evidence="2" key="1">
    <citation type="submission" date="2022-11" db="EMBL/GenBank/DDBJ databases">
        <title>Robbsia betulipollinis sp. nov., isolated from pollen of birch (Betula pendula).</title>
        <authorList>
            <person name="Shi H."/>
            <person name="Ambika Manirajan B."/>
            <person name="Ratering S."/>
            <person name="Geissler-Plaum R."/>
            <person name="Schnell S."/>
        </authorList>
    </citation>
    <scope>NUCLEOTIDE SEQUENCE</scope>
    <source>
        <strain evidence="2">Bb-Pol-6</strain>
    </source>
</reference>
<keyword evidence="3" id="KW-1185">Reference proteome</keyword>
<gene>
    <name evidence="2" type="ORF">OVY01_04145</name>
</gene>
<dbReference type="RefSeq" id="WP_267845854.1">
    <property type="nucleotide sequence ID" value="NZ_JAPMXC010000001.1"/>
</dbReference>